<accession>A0A6H1P397</accession>
<feature type="region of interest" description="Disordered" evidence="1">
    <location>
        <begin position="140"/>
        <end position="163"/>
    </location>
</feature>
<reference evidence="3 4" key="2">
    <citation type="submission" date="2020-04" db="EMBL/GenBank/DDBJ databases">
        <authorList>
            <person name="Fomenkov A."/>
            <person name="Anton B.P."/>
            <person name="Roberts R.J."/>
        </authorList>
    </citation>
    <scope>NUCLEOTIDE SEQUENCE [LARGE SCALE GENOMIC DNA]</scope>
    <source>
        <strain evidence="3 4">S2</strain>
    </source>
</reference>
<feature type="chain" id="PRO_5039706870" description="Sporulation lipoprotein, YhcN/YlaJ family" evidence="2">
    <location>
        <begin position="23"/>
        <end position="227"/>
    </location>
</feature>
<feature type="signal peptide" evidence="2">
    <location>
        <begin position="1"/>
        <end position="22"/>
    </location>
</feature>
<evidence type="ECO:0000313" key="4">
    <source>
        <dbReference type="Proteomes" id="UP000501868"/>
    </source>
</evidence>
<evidence type="ECO:0000256" key="1">
    <source>
        <dbReference type="SAM" id="MobiDB-lite"/>
    </source>
</evidence>
<sequence length="227" mass="24722">MVKKSWVTFVLATTLLGLTGCANNNKNALNDNNAGNMGVNNVRNNAINGVNVRNVSNQNLRVSGRAISNVESLKEVDQAHVIIRNNDAYVAVRLNNNIQNGTRANKGTTGTRPNMNATYGNGYNSGTTGTNGSTNMSATTGNLDNTVTNGTRNNRGTTTGTRVTNNSLDQKIIDQVRAADRNIDNVYISYETDTFGQMTNYSNDIRTGTNRNGLWNDFTNSVNRMFR</sequence>
<dbReference type="Proteomes" id="UP000501868">
    <property type="component" value="Chromosome"/>
</dbReference>
<evidence type="ECO:0000313" key="3">
    <source>
        <dbReference type="EMBL" id="QIZ08064.1"/>
    </source>
</evidence>
<dbReference type="Pfam" id="PF09580">
    <property type="entry name" value="Spore_YhcN_YlaJ"/>
    <property type="match status" value="1"/>
</dbReference>
<keyword evidence="2" id="KW-0732">Signal</keyword>
<dbReference type="EMBL" id="CP051128">
    <property type="protein sequence ID" value="QIZ08064.1"/>
    <property type="molecule type" value="Genomic_DNA"/>
</dbReference>
<proteinExistence type="predicted"/>
<name>A0A6H1P397_PRIMG</name>
<reference evidence="3 4" key="1">
    <citation type="submission" date="2020-04" db="EMBL/GenBank/DDBJ databases">
        <title>Genome-Wide Identification of 5-Methylcytosine Sites in Bacterial Genomes By High-Throughput Sequencing of MspJI Restriction Fragments.</title>
        <authorList>
            <person name="Wu V."/>
        </authorList>
    </citation>
    <scope>NUCLEOTIDE SEQUENCE [LARGE SCALE GENOMIC DNA]</scope>
    <source>
        <strain evidence="3 4">S2</strain>
    </source>
</reference>
<evidence type="ECO:0008006" key="5">
    <source>
        <dbReference type="Google" id="ProtNLM"/>
    </source>
</evidence>
<dbReference type="AlphaFoldDB" id="A0A6H1P397"/>
<evidence type="ECO:0000256" key="2">
    <source>
        <dbReference type="SAM" id="SignalP"/>
    </source>
</evidence>
<dbReference type="PROSITE" id="PS51257">
    <property type="entry name" value="PROKAR_LIPOPROTEIN"/>
    <property type="match status" value="1"/>
</dbReference>
<gene>
    <name evidence="3" type="ORF">HFZ78_16095</name>
</gene>
<protein>
    <recommendedName>
        <fullName evidence="5">Sporulation lipoprotein, YhcN/YlaJ family</fullName>
    </recommendedName>
</protein>
<organism evidence="3 4">
    <name type="scientific">Priestia megaterium</name>
    <name type="common">Bacillus megaterium</name>
    <dbReference type="NCBI Taxonomy" id="1404"/>
    <lineage>
        <taxon>Bacteria</taxon>
        <taxon>Bacillati</taxon>
        <taxon>Bacillota</taxon>
        <taxon>Bacilli</taxon>
        <taxon>Bacillales</taxon>
        <taxon>Bacillaceae</taxon>
        <taxon>Priestia</taxon>
    </lineage>
</organism>
<dbReference type="InterPro" id="IPR019076">
    <property type="entry name" value="Spore_lipoprot_YhcN/YlaJ-like"/>
</dbReference>